<dbReference type="SUPFAM" id="SSF103473">
    <property type="entry name" value="MFS general substrate transporter"/>
    <property type="match status" value="1"/>
</dbReference>
<protein>
    <submittedName>
        <fullName evidence="7">Aromatic acid/H+ symport family MFS transporter</fullName>
    </submittedName>
</protein>
<sequence length="445" mass="46337">MGALTPPSAGRLPAPMIAAFCALVLVFDGYDVSVFATTIPALLQYEPWGLNAAELGFIASLALIGMLIGSLLCGFATDVLGRKLMLMASSGWFSLCMAVCAFAPTATVFGIFRFLAGLGLGGVMPTAIALAVEFAPKARRNVVNMVLTAGFMVGTLFAALLGIVIIEAYGFRPMYVIAALPLLLLPVAWFVLPESIQYLVSKGRLDEARAVAARYGVEVAEGPRPDAVRRSPLRSLARRPLWGFLIVFGIGGLVVQLLMYGLNTWLPQLMRMEGYPLGSALSFLATMSLGAIAGGLVMSWAADRSHPRLLVLLGFGIGVVALVVLASGPSTVVLYVAVALAGVGGSGTAAILNGYVATWFPTTVQASALGTYFTIARLGGILGPIAGGWIIAAGLPVAWTFYALLVPTAIGVLLVFVMPRSHAYVGDALADGAEPPTGRTVVDAS</sequence>
<gene>
    <name evidence="7" type="ORF">GCM10023215_62080</name>
</gene>
<feature type="transmembrane region" description="Helical" evidence="5">
    <location>
        <begin position="241"/>
        <end position="260"/>
    </location>
</feature>
<accession>A0ABP8XQV5</accession>
<dbReference type="PROSITE" id="PS50850">
    <property type="entry name" value="MFS"/>
    <property type="match status" value="1"/>
</dbReference>
<comment type="caution">
    <text evidence="7">The sequence shown here is derived from an EMBL/GenBank/DDBJ whole genome shotgun (WGS) entry which is preliminary data.</text>
</comment>
<dbReference type="Pfam" id="PF07690">
    <property type="entry name" value="MFS_1"/>
    <property type="match status" value="1"/>
</dbReference>
<dbReference type="PANTHER" id="PTHR23508:SF10">
    <property type="entry name" value="CARBOXYLIC ACID TRANSPORTER PROTEIN HOMOLOG"/>
    <property type="match status" value="1"/>
</dbReference>
<feature type="transmembrane region" description="Helical" evidence="5">
    <location>
        <begin position="55"/>
        <end position="77"/>
    </location>
</feature>
<evidence type="ECO:0000313" key="7">
    <source>
        <dbReference type="EMBL" id="GAA4711374.1"/>
    </source>
</evidence>
<evidence type="ECO:0000256" key="3">
    <source>
        <dbReference type="ARBA" id="ARBA00022989"/>
    </source>
</evidence>
<feature type="transmembrane region" description="Helical" evidence="5">
    <location>
        <begin position="172"/>
        <end position="192"/>
    </location>
</feature>
<feature type="transmembrane region" description="Helical" evidence="5">
    <location>
        <begin position="111"/>
        <end position="132"/>
    </location>
</feature>
<evidence type="ECO:0000256" key="4">
    <source>
        <dbReference type="ARBA" id="ARBA00023136"/>
    </source>
</evidence>
<dbReference type="RefSeq" id="WP_345384357.1">
    <property type="nucleotide sequence ID" value="NZ_BAABIC010000031.1"/>
</dbReference>
<proteinExistence type="predicted"/>
<dbReference type="InterPro" id="IPR005829">
    <property type="entry name" value="Sugar_transporter_CS"/>
</dbReference>
<dbReference type="PROSITE" id="PS00217">
    <property type="entry name" value="SUGAR_TRANSPORT_2"/>
    <property type="match status" value="1"/>
</dbReference>
<dbReference type="EMBL" id="BAABIC010000031">
    <property type="protein sequence ID" value="GAA4711374.1"/>
    <property type="molecule type" value="Genomic_DNA"/>
</dbReference>
<feature type="transmembrane region" description="Helical" evidence="5">
    <location>
        <begin position="332"/>
        <end position="357"/>
    </location>
</feature>
<evidence type="ECO:0000256" key="1">
    <source>
        <dbReference type="ARBA" id="ARBA00004651"/>
    </source>
</evidence>
<feature type="transmembrane region" description="Helical" evidence="5">
    <location>
        <begin position="369"/>
        <end position="391"/>
    </location>
</feature>
<keyword evidence="4 5" id="KW-0472">Membrane</keyword>
<feature type="transmembrane region" description="Helical" evidence="5">
    <location>
        <begin position="397"/>
        <end position="417"/>
    </location>
</feature>
<dbReference type="PANTHER" id="PTHR23508">
    <property type="entry name" value="CARBOXYLIC ACID TRANSPORTER PROTEIN HOMOLOG"/>
    <property type="match status" value="1"/>
</dbReference>
<evidence type="ECO:0000256" key="2">
    <source>
        <dbReference type="ARBA" id="ARBA00022692"/>
    </source>
</evidence>
<feature type="transmembrane region" description="Helical" evidence="5">
    <location>
        <begin position="144"/>
        <end position="166"/>
    </location>
</feature>
<dbReference type="InterPro" id="IPR011701">
    <property type="entry name" value="MFS"/>
</dbReference>
<evidence type="ECO:0000256" key="5">
    <source>
        <dbReference type="SAM" id="Phobius"/>
    </source>
</evidence>
<feature type="domain" description="Major facilitator superfamily (MFS) profile" evidence="6">
    <location>
        <begin position="17"/>
        <end position="423"/>
    </location>
</feature>
<keyword evidence="3 5" id="KW-1133">Transmembrane helix</keyword>
<dbReference type="Gene3D" id="1.20.1250.20">
    <property type="entry name" value="MFS general substrate transporter like domains"/>
    <property type="match status" value="2"/>
</dbReference>
<feature type="transmembrane region" description="Helical" evidence="5">
    <location>
        <begin position="280"/>
        <end position="302"/>
    </location>
</feature>
<evidence type="ECO:0000313" key="8">
    <source>
        <dbReference type="Proteomes" id="UP001500325"/>
    </source>
</evidence>
<comment type="subcellular location">
    <subcellularLocation>
        <location evidence="1">Cell membrane</location>
        <topology evidence="1">Multi-pass membrane protein</topology>
    </subcellularLocation>
</comment>
<dbReference type="InterPro" id="IPR036259">
    <property type="entry name" value="MFS_trans_sf"/>
</dbReference>
<keyword evidence="2 5" id="KW-0812">Transmembrane</keyword>
<organism evidence="7 8">
    <name type="scientific">Pseudonocardia yuanmonensis</name>
    <dbReference type="NCBI Taxonomy" id="1095914"/>
    <lineage>
        <taxon>Bacteria</taxon>
        <taxon>Bacillati</taxon>
        <taxon>Actinomycetota</taxon>
        <taxon>Actinomycetes</taxon>
        <taxon>Pseudonocardiales</taxon>
        <taxon>Pseudonocardiaceae</taxon>
        <taxon>Pseudonocardia</taxon>
    </lineage>
</organism>
<name>A0ABP8XQV5_9PSEU</name>
<reference evidence="8" key="1">
    <citation type="journal article" date="2019" name="Int. J. Syst. Evol. Microbiol.">
        <title>The Global Catalogue of Microorganisms (GCM) 10K type strain sequencing project: providing services to taxonomists for standard genome sequencing and annotation.</title>
        <authorList>
            <consortium name="The Broad Institute Genomics Platform"/>
            <consortium name="The Broad Institute Genome Sequencing Center for Infectious Disease"/>
            <person name="Wu L."/>
            <person name="Ma J."/>
        </authorList>
    </citation>
    <scope>NUCLEOTIDE SEQUENCE [LARGE SCALE GENOMIC DNA]</scope>
    <source>
        <strain evidence="8">JCM 18055</strain>
    </source>
</reference>
<feature type="transmembrane region" description="Helical" evidence="5">
    <location>
        <begin position="309"/>
        <end position="326"/>
    </location>
</feature>
<feature type="transmembrane region" description="Helical" evidence="5">
    <location>
        <begin position="84"/>
        <end position="105"/>
    </location>
</feature>
<dbReference type="Proteomes" id="UP001500325">
    <property type="component" value="Unassembled WGS sequence"/>
</dbReference>
<evidence type="ECO:0000259" key="6">
    <source>
        <dbReference type="PROSITE" id="PS50850"/>
    </source>
</evidence>
<dbReference type="InterPro" id="IPR020846">
    <property type="entry name" value="MFS_dom"/>
</dbReference>
<keyword evidence="8" id="KW-1185">Reference proteome</keyword>